<feature type="transmembrane region" description="Helical" evidence="5">
    <location>
        <begin position="287"/>
        <end position="307"/>
    </location>
</feature>
<dbReference type="InterPro" id="IPR020846">
    <property type="entry name" value="MFS_dom"/>
</dbReference>
<dbReference type="CDD" id="cd17365">
    <property type="entry name" value="MFS_PcaK_like"/>
    <property type="match status" value="1"/>
</dbReference>
<feature type="transmembrane region" description="Helical" evidence="5">
    <location>
        <begin position="180"/>
        <end position="199"/>
    </location>
</feature>
<evidence type="ECO:0000256" key="1">
    <source>
        <dbReference type="ARBA" id="ARBA00004651"/>
    </source>
</evidence>
<evidence type="ECO:0000259" key="6">
    <source>
        <dbReference type="PROSITE" id="PS50850"/>
    </source>
</evidence>
<organism evidence="7 8">
    <name type="scientific">Kibdelosporangium phytohabitans</name>
    <dbReference type="NCBI Taxonomy" id="860235"/>
    <lineage>
        <taxon>Bacteria</taxon>
        <taxon>Bacillati</taxon>
        <taxon>Actinomycetota</taxon>
        <taxon>Actinomycetes</taxon>
        <taxon>Pseudonocardiales</taxon>
        <taxon>Pseudonocardiaceae</taxon>
        <taxon>Kibdelosporangium</taxon>
    </lineage>
</organism>
<evidence type="ECO:0000313" key="8">
    <source>
        <dbReference type="Proteomes" id="UP000063699"/>
    </source>
</evidence>
<dbReference type="InterPro" id="IPR036259">
    <property type="entry name" value="MFS_trans_sf"/>
</dbReference>
<reference evidence="7 8" key="1">
    <citation type="submission" date="2015-07" db="EMBL/GenBank/DDBJ databases">
        <title>Genome sequencing of Kibdelosporangium phytohabitans.</title>
        <authorList>
            <person name="Qin S."/>
            <person name="Xing K."/>
        </authorList>
    </citation>
    <scope>NUCLEOTIDE SEQUENCE [LARGE SCALE GENOMIC DNA]</scope>
    <source>
        <strain evidence="7 8">KLBMP1111</strain>
    </source>
</reference>
<feature type="transmembrane region" description="Helical" evidence="5">
    <location>
        <begin position="344"/>
        <end position="365"/>
    </location>
</feature>
<protein>
    <recommendedName>
        <fullName evidence="6">Major facilitator superfamily (MFS) profile domain-containing protein</fullName>
    </recommendedName>
</protein>
<dbReference type="Pfam" id="PF07690">
    <property type="entry name" value="MFS_1"/>
    <property type="match status" value="1"/>
</dbReference>
<name>A0A0N9IBS7_9PSEU</name>
<gene>
    <name evidence="7" type="ORF">AOZ06_38350</name>
</gene>
<dbReference type="InterPro" id="IPR005829">
    <property type="entry name" value="Sugar_transporter_CS"/>
</dbReference>
<dbReference type="SUPFAM" id="SSF103473">
    <property type="entry name" value="MFS general substrate transporter"/>
    <property type="match status" value="1"/>
</dbReference>
<dbReference type="KEGG" id="kphy:AOZ06_38350"/>
<dbReference type="Gene3D" id="1.20.1250.20">
    <property type="entry name" value="MFS general substrate transporter like domains"/>
    <property type="match status" value="1"/>
</dbReference>
<keyword evidence="8" id="KW-1185">Reference proteome</keyword>
<feature type="transmembrane region" description="Helical" evidence="5">
    <location>
        <begin position="407"/>
        <end position="426"/>
    </location>
</feature>
<dbReference type="Proteomes" id="UP000063699">
    <property type="component" value="Chromosome"/>
</dbReference>
<dbReference type="PANTHER" id="PTHR23508">
    <property type="entry name" value="CARBOXYLIC ACID TRANSPORTER PROTEIN HOMOLOG"/>
    <property type="match status" value="1"/>
</dbReference>
<dbReference type="STRING" id="860235.AOZ06_38350"/>
<accession>A0A0N9IBS7</accession>
<dbReference type="AlphaFoldDB" id="A0A0N9IBS7"/>
<comment type="subcellular location">
    <subcellularLocation>
        <location evidence="1">Cell membrane</location>
        <topology evidence="1">Multi-pass membrane protein</topology>
    </subcellularLocation>
</comment>
<keyword evidence="3 5" id="KW-1133">Transmembrane helix</keyword>
<feature type="transmembrane region" description="Helical" evidence="5">
    <location>
        <begin position="151"/>
        <end position="174"/>
    </location>
</feature>
<evidence type="ECO:0000256" key="2">
    <source>
        <dbReference type="ARBA" id="ARBA00022692"/>
    </source>
</evidence>
<dbReference type="InterPro" id="IPR011701">
    <property type="entry name" value="MFS"/>
</dbReference>
<dbReference type="GO" id="GO:0046943">
    <property type="term" value="F:carboxylic acid transmembrane transporter activity"/>
    <property type="evidence" value="ECO:0007669"/>
    <property type="project" value="TreeGrafter"/>
</dbReference>
<feature type="transmembrane region" description="Helical" evidence="5">
    <location>
        <begin position="93"/>
        <end position="113"/>
    </location>
</feature>
<keyword evidence="4 5" id="KW-0472">Membrane</keyword>
<dbReference type="EMBL" id="CP012752">
    <property type="protein sequence ID" value="ALG11956.1"/>
    <property type="molecule type" value="Genomic_DNA"/>
</dbReference>
<feature type="transmembrane region" description="Helical" evidence="5">
    <location>
        <begin position="119"/>
        <end position="139"/>
    </location>
</feature>
<keyword evidence="2 5" id="KW-0812">Transmembrane</keyword>
<evidence type="ECO:0000313" key="7">
    <source>
        <dbReference type="EMBL" id="ALG11956.1"/>
    </source>
</evidence>
<feature type="transmembrane region" description="Helical" evidence="5">
    <location>
        <begin position="255"/>
        <end position="275"/>
    </location>
</feature>
<dbReference type="GO" id="GO:0005886">
    <property type="term" value="C:plasma membrane"/>
    <property type="evidence" value="ECO:0007669"/>
    <property type="project" value="UniProtKB-SubCell"/>
</dbReference>
<proteinExistence type="predicted"/>
<feature type="transmembrane region" description="Helical" evidence="5">
    <location>
        <begin position="319"/>
        <end position="338"/>
    </location>
</feature>
<feature type="domain" description="Major facilitator superfamily (MFS) profile" evidence="6">
    <location>
        <begin position="26"/>
        <end position="430"/>
    </location>
</feature>
<evidence type="ECO:0000256" key="3">
    <source>
        <dbReference type="ARBA" id="ARBA00022989"/>
    </source>
</evidence>
<feature type="transmembrane region" description="Helical" evidence="5">
    <location>
        <begin position="23"/>
        <end position="44"/>
    </location>
</feature>
<dbReference type="PANTHER" id="PTHR23508:SF10">
    <property type="entry name" value="CARBOXYLIC ACID TRANSPORTER PROTEIN HOMOLOG"/>
    <property type="match status" value="1"/>
</dbReference>
<feature type="transmembrane region" description="Helical" evidence="5">
    <location>
        <begin position="64"/>
        <end position="86"/>
    </location>
</feature>
<sequence length="444" mass="46212">MDGMLPAVYTPQRDSRRQGARTSILITALCAVMVVIEGYDLVAYSVVLPVLTDNPAYGFTPGNVGWVAAAVFVGALFGALTSGWLCDRYGRRPVAIAALAEFTLFSGLCGFAAGPVSLGLFRLVAGLGIGALIPAASALTLEFAIPRHRTLAYTVMLGGVPVGGVLAALTAIPVLANLSWHWMFFIAVIPGVIVLPIVVRTLPESVAFLESVGRAEEAAAVRTRFQLAGPPAQAGVPAPADEGGLFSPGYRTATVLFAAATFCGLLAWYGLATWLPGIMRKSGYELGSSLVFLLVLNLGAVAGSLFTAAATDKWGNRKVVILTYAGMAVALVVMQYKLPQPPLLLAIALAGVGGHGGQILINAFVSKSYPTHWRARALGWSLGIGRLGTIVGPILIGWIVAGGDPRLGFIVFAVAAVTALVLLSLVPRTRAFEQASSEVTDKAG</sequence>
<dbReference type="PROSITE" id="PS00217">
    <property type="entry name" value="SUGAR_TRANSPORT_2"/>
    <property type="match status" value="1"/>
</dbReference>
<dbReference type="PROSITE" id="PS50850">
    <property type="entry name" value="MFS"/>
    <property type="match status" value="1"/>
</dbReference>
<evidence type="ECO:0000256" key="4">
    <source>
        <dbReference type="ARBA" id="ARBA00023136"/>
    </source>
</evidence>
<evidence type="ECO:0000256" key="5">
    <source>
        <dbReference type="SAM" id="Phobius"/>
    </source>
</evidence>
<feature type="transmembrane region" description="Helical" evidence="5">
    <location>
        <begin position="377"/>
        <end position="401"/>
    </location>
</feature>